<gene>
    <name evidence="1" type="ORF">ACFFGH_26600</name>
</gene>
<evidence type="ECO:0000313" key="1">
    <source>
        <dbReference type="EMBL" id="MFC0681416.1"/>
    </source>
</evidence>
<name>A0ABV6RWR5_9GAMM</name>
<dbReference type="RefSeq" id="WP_386674022.1">
    <property type="nucleotide sequence ID" value="NZ_JBHLTG010000008.1"/>
</dbReference>
<sequence length="374" mass="41431">MRVPSDTAMLFCARGGLRMQLAYERFIAASGLPNEVHIAPLMVSRVVAIKPTLVRSLSTSAEALSPAAADTLRYEFSDMSLGEVTTALSRLEPPGGRSGMWDEPFTVERFAAQLRGPDARSVVAAIGTQAHLFEQQLRDALGGRSRAILVDTGLFGTTAQLLMEGFPDIQFSSALIARANYRRSAAPHYARTFGLSVEADLYSPLDRRTALLRYWHLVESVFEPQLPSVKEFELVRDRVRSNLEREGWEELVAPAAGTLFAGVLDYIDALPERPAARVTGDAERAWSTLHRSLIWPDQEIGEVLDVGRRSNDFGTDDTSLAREWRGPIAALRGGSIWREGEIARARTPLRLPLLALIETAYGLRRVKRFIFRGP</sequence>
<protein>
    <submittedName>
        <fullName evidence="1">Uncharacterized protein</fullName>
    </submittedName>
</protein>
<dbReference type="Proteomes" id="UP001589896">
    <property type="component" value="Unassembled WGS sequence"/>
</dbReference>
<dbReference type="EMBL" id="JBHLTG010000008">
    <property type="protein sequence ID" value="MFC0681416.1"/>
    <property type="molecule type" value="Genomic_DNA"/>
</dbReference>
<proteinExistence type="predicted"/>
<comment type="caution">
    <text evidence="1">The sequence shown here is derived from an EMBL/GenBank/DDBJ whole genome shotgun (WGS) entry which is preliminary data.</text>
</comment>
<organism evidence="1 2">
    <name type="scientific">Lysobacter korlensis</name>
    <dbReference type="NCBI Taxonomy" id="553636"/>
    <lineage>
        <taxon>Bacteria</taxon>
        <taxon>Pseudomonadati</taxon>
        <taxon>Pseudomonadota</taxon>
        <taxon>Gammaproteobacteria</taxon>
        <taxon>Lysobacterales</taxon>
        <taxon>Lysobacteraceae</taxon>
        <taxon>Lysobacter</taxon>
    </lineage>
</organism>
<evidence type="ECO:0000313" key="2">
    <source>
        <dbReference type="Proteomes" id="UP001589896"/>
    </source>
</evidence>
<accession>A0ABV6RWR5</accession>
<keyword evidence="2" id="KW-1185">Reference proteome</keyword>
<reference evidence="1 2" key="1">
    <citation type="submission" date="2024-09" db="EMBL/GenBank/DDBJ databases">
        <authorList>
            <person name="Sun Q."/>
            <person name="Mori K."/>
        </authorList>
    </citation>
    <scope>NUCLEOTIDE SEQUENCE [LARGE SCALE GENOMIC DNA]</scope>
    <source>
        <strain evidence="1 2">KCTC 23076</strain>
    </source>
</reference>